<keyword evidence="3" id="KW-1185">Reference proteome</keyword>
<comment type="caution">
    <text evidence="2">The sequence shown here is derived from an EMBL/GenBank/DDBJ whole genome shotgun (WGS) entry which is preliminary data.</text>
</comment>
<keyword evidence="1" id="KW-0472">Membrane</keyword>
<dbReference type="AlphaFoldDB" id="A0A0K9PU60"/>
<dbReference type="EMBL" id="LFYR01000624">
    <property type="protein sequence ID" value="KMZ72578.1"/>
    <property type="molecule type" value="Genomic_DNA"/>
</dbReference>
<accession>A0A0K9PU60</accession>
<evidence type="ECO:0000256" key="1">
    <source>
        <dbReference type="SAM" id="Phobius"/>
    </source>
</evidence>
<evidence type="ECO:0000313" key="3">
    <source>
        <dbReference type="Proteomes" id="UP000036987"/>
    </source>
</evidence>
<dbReference type="Proteomes" id="UP000036987">
    <property type="component" value="Unassembled WGS sequence"/>
</dbReference>
<feature type="transmembrane region" description="Helical" evidence="1">
    <location>
        <begin position="36"/>
        <end position="61"/>
    </location>
</feature>
<sequence length="82" mass="9450">MSCVLPLGRIIKEKNPHVTKNKTKEYDDLAMNYEDVIRAGILGFFTSCVYLFDVIFLIYIYQIKMDIISEFGFGGEVEETQS</sequence>
<organism evidence="2 3">
    <name type="scientific">Zostera marina</name>
    <name type="common">Eelgrass</name>
    <dbReference type="NCBI Taxonomy" id="29655"/>
    <lineage>
        <taxon>Eukaryota</taxon>
        <taxon>Viridiplantae</taxon>
        <taxon>Streptophyta</taxon>
        <taxon>Embryophyta</taxon>
        <taxon>Tracheophyta</taxon>
        <taxon>Spermatophyta</taxon>
        <taxon>Magnoliopsida</taxon>
        <taxon>Liliopsida</taxon>
        <taxon>Zosteraceae</taxon>
        <taxon>Zostera</taxon>
    </lineage>
</organism>
<proteinExistence type="predicted"/>
<gene>
    <name evidence="2" type="ORF">ZOSMA_161G00270</name>
</gene>
<protein>
    <submittedName>
        <fullName evidence="2">Uncharacterized protein</fullName>
    </submittedName>
</protein>
<reference evidence="3" key="1">
    <citation type="journal article" date="2016" name="Nature">
        <title>The genome of the seagrass Zostera marina reveals angiosperm adaptation to the sea.</title>
        <authorList>
            <person name="Olsen J.L."/>
            <person name="Rouze P."/>
            <person name="Verhelst B."/>
            <person name="Lin Y.-C."/>
            <person name="Bayer T."/>
            <person name="Collen J."/>
            <person name="Dattolo E."/>
            <person name="De Paoli E."/>
            <person name="Dittami S."/>
            <person name="Maumus F."/>
            <person name="Michel G."/>
            <person name="Kersting A."/>
            <person name="Lauritano C."/>
            <person name="Lohaus R."/>
            <person name="Toepel M."/>
            <person name="Tonon T."/>
            <person name="Vanneste K."/>
            <person name="Amirebrahimi M."/>
            <person name="Brakel J."/>
            <person name="Bostroem C."/>
            <person name="Chovatia M."/>
            <person name="Grimwood J."/>
            <person name="Jenkins J.W."/>
            <person name="Jueterbock A."/>
            <person name="Mraz A."/>
            <person name="Stam W.T."/>
            <person name="Tice H."/>
            <person name="Bornberg-Bauer E."/>
            <person name="Green P.J."/>
            <person name="Pearson G.A."/>
            <person name="Procaccini G."/>
            <person name="Duarte C.M."/>
            <person name="Schmutz J."/>
            <person name="Reusch T.B.H."/>
            <person name="Van de Peer Y."/>
        </authorList>
    </citation>
    <scope>NUCLEOTIDE SEQUENCE [LARGE SCALE GENOMIC DNA]</scope>
    <source>
        <strain evidence="3">cv. Finnish</strain>
    </source>
</reference>
<keyword evidence="1" id="KW-0812">Transmembrane</keyword>
<evidence type="ECO:0000313" key="2">
    <source>
        <dbReference type="EMBL" id="KMZ72578.1"/>
    </source>
</evidence>
<name>A0A0K9PU60_ZOSMR</name>
<keyword evidence="1" id="KW-1133">Transmembrane helix</keyword>